<evidence type="ECO:0000313" key="3">
    <source>
        <dbReference type="Proteomes" id="UP000078572"/>
    </source>
</evidence>
<dbReference type="PROSITE" id="PS50943">
    <property type="entry name" value="HTH_CROC1"/>
    <property type="match status" value="1"/>
</dbReference>
<dbReference type="RefSeq" id="WP_024979464.1">
    <property type="nucleotide sequence ID" value="NZ_JALPTF010000021.1"/>
</dbReference>
<dbReference type="EMBL" id="CP016024">
    <property type="protein sequence ID" value="ANJ76276.1"/>
    <property type="molecule type" value="Genomic_DNA"/>
</dbReference>
<sequence>MITLGEVSKALAERASKRRYGKMQLAADAGVTYRTLSHVLSGDQDFKVSTLMAVADRLGLELVLVPKEARAMFPSGNSARSTVERPQLRIDGLKASLRGSESGKERTSGIQSKVQARLARVRKGGA</sequence>
<evidence type="ECO:0000313" key="2">
    <source>
        <dbReference type="EMBL" id="ANJ76276.1"/>
    </source>
</evidence>
<dbReference type="Proteomes" id="UP000078572">
    <property type="component" value="Plasmid pRI-1"/>
</dbReference>
<gene>
    <name evidence="2" type="ORF">A9Y76_27100</name>
</gene>
<accession>A0A192A7N7</accession>
<dbReference type="SUPFAM" id="SSF47413">
    <property type="entry name" value="lambda repressor-like DNA-binding domains"/>
    <property type="match status" value="1"/>
</dbReference>
<reference evidence="3" key="1">
    <citation type="submission" date="2016-06" db="EMBL/GenBank/DDBJ databases">
        <authorList>
            <person name="Xu Y."/>
            <person name="Nagy A."/>
            <person name="Yan X."/>
            <person name="Kim S.W."/>
            <person name="Haley B."/>
            <person name="Liu N.T."/>
            <person name="Nou X."/>
        </authorList>
    </citation>
    <scope>NUCLEOTIDE SEQUENCE [LARGE SCALE GENOMIC DNA]</scope>
    <source>
        <strain evidence="3">ATCC 49129</strain>
        <plasmid evidence="3">pri-1</plasmid>
    </source>
</reference>
<protein>
    <recommendedName>
        <fullName evidence="1">HTH cro/C1-type domain-containing protein</fullName>
    </recommendedName>
</protein>
<proteinExistence type="predicted"/>
<evidence type="ECO:0000259" key="1">
    <source>
        <dbReference type="PROSITE" id="PS50943"/>
    </source>
</evidence>
<dbReference type="SMART" id="SM00530">
    <property type="entry name" value="HTH_XRE"/>
    <property type="match status" value="1"/>
</dbReference>
<dbReference type="AlphaFoldDB" id="A0A192A7N7"/>
<dbReference type="CDD" id="cd00093">
    <property type="entry name" value="HTH_XRE"/>
    <property type="match status" value="1"/>
</dbReference>
<feature type="domain" description="HTH cro/C1-type" evidence="1">
    <location>
        <begin position="24"/>
        <end position="65"/>
    </location>
</feature>
<dbReference type="Gene3D" id="1.10.260.40">
    <property type="entry name" value="lambda repressor-like DNA-binding domains"/>
    <property type="match status" value="1"/>
</dbReference>
<geneLocation type="plasmid" evidence="3">
    <name>pri-1</name>
</geneLocation>
<dbReference type="InterPro" id="IPR010982">
    <property type="entry name" value="Lambda_DNA-bd_dom_sf"/>
</dbReference>
<dbReference type="GO" id="GO:0003677">
    <property type="term" value="F:DNA binding"/>
    <property type="evidence" value="ECO:0007669"/>
    <property type="project" value="InterPro"/>
</dbReference>
<organism evidence="2 3">
    <name type="scientific">Ralstonia insidiosa</name>
    <dbReference type="NCBI Taxonomy" id="190721"/>
    <lineage>
        <taxon>Bacteria</taxon>
        <taxon>Pseudomonadati</taxon>
        <taxon>Pseudomonadota</taxon>
        <taxon>Betaproteobacteria</taxon>
        <taxon>Burkholderiales</taxon>
        <taxon>Burkholderiaceae</taxon>
        <taxon>Ralstonia</taxon>
    </lineage>
</organism>
<keyword evidence="3" id="KW-1185">Reference proteome</keyword>
<dbReference type="InterPro" id="IPR001387">
    <property type="entry name" value="Cro/C1-type_HTH"/>
</dbReference>
<keyword evidence="2" id="KW-0614">Plasmid</keyword>
<name>A0A192A7N7_9RALS</name>